<reference evidence="13 14" key="1">
    <citation type="submission" date="2016-11" db="EMBL/GenBank/DDBJ databases">
        <authorList>
            <person name="Jaros S."/>
            <person name="Januszkiewicz K."/>
            <person name="Wedrychowicz H."/>
        </authorList>
    </citation>
    <scope>NUCLEOTIDE SEQUENCE [LARGE SCALE GENOMIC DNA]</scope>
    <source>
        <strain evidence="13 14">DSM 15929</strain>
    </source>
</reference>
<dbReference type="Pfam" id="PF12833">
    <property type="entry name" value="HTH_18"/>
    <property type="match status" value="1"/>
</dbReference>
<evidence type="ECO:0000256" key="3">
    <source>
        <dbReference type="ARBA" id="ARBA00022490"/>
    </source>
</evidence>
<dbReference type="PRINTS" id="PR00032">
    <property type="entry name" value="HTHARAC"/>
</dbReference>
<dbReference type="InterPro" id="IPR011006">
    <property type="entry name" value="CheY-like_superfamily"/>
</dbReference>
<dbReference type="GO" id="GO:0005737">
    <property type="term" value="C:cytoplasm"/>
    <property type="evidence" value="ECO:0007669"/>
    <property type="project" value="UniProtKB-SubCell"/>
</dbReference>
<dbReference type="Proteomes" id="UP000184386">
    <property type="component" value="Unassembled WGS sequence"/>
</dbReference>
<dbReference type="PANTHER" id="PTHR42713">
    <property type="entry name" value="HISTIDINE KINASE-RELATED"/>
    <property type="match status" value="1"/>
</dbReference>
<evidence type="ECO:0000256" key="8">
    <source>
        <dbReference type="ARBA" id="ARBA00023163"/>
    </source>
</evidence>
<evidence type="ECO:0000256" key="10">
    <source>
        <dbReference type="PROSITE-ProRule" id="PRU00169"/>
    </source>
</evidence>
<evidence type="ECO:0000256" key="5">
    <source>
        <dbReference type="ARBA" id="ARBA00023012"/>
    </source>
</evidence>
<dbReference type="SMART" id="SM00448">
    <property type="entry name" value="REC"/>
    <property type="match status" value="1"/>
</dbReference>
<dbReference type="InterPro" id="IPR001789">
    <property type="entry name" value="Sig_transdc_resp-reg_receiver"/>
</dbReference>
<dbReference type="Gene3D" id="3.40.50.2300">
    <property type="match status" value="1"/>
</dbReference>
<evidence type="ECO:0000256" key="6">
    <source>
        <dbReference type="ARBA" id="ARBA00023015"/>
    </source>
</evidence>
<evidence type="ECO:0000256" key="1">
    <source>
        <dbReference type="ARBA" id="ARBA00004496"/>
    </source>
</evidence>
<dbReference type="PANTHER" id="PTHR42713:SF3">
    <property type="entry name" value="TRANSCRIPTIONAL REGULATORY PROTEIN HPTR"/>
    <property type="match status" value="1"/>
</dbReference>
<dbReference type="InterPro" id="IPR018062">
    <property type="entry name" value="HTH_AraC-typ_CS"/>
</dbReference>
<evidence type="ECO:0000256" key="9">
    <source>
        <dbReference type="ARBA" id="ARBA00024867"/>
    </source>
</evidence>
<dbReference type="InterPro" id="IPR020449">
    <property type="entry name" value="Tscrpt_reg_AraC-type_HTH"/>
</dbReference>
<sequence length="535" mass="62281">MKHYKVFIADDTPLIREALIKSIPWERLGCIIAGEAEDGLKAKEMIDKIRPEILIADIRMPGLDGLALTEYSNRILPDSKVIIITGFQEFEYARRALQLNVKDFLLKPLNNDYVMRVVAETVQELRQQEKRAEYEKKLLQENADYQTKVRSSIRAIQGKILSDLFLGRGNSGEYSKEYLKEMGLAGVHIQVLGARVRSSDEQMSTAVWNQIIFYMYEYEKAKNVRVLEVRNVKDILFFVLDKEKKSSRSHKIYMKNQIIYMNRQLRNELLPEICACIGNVTNQLEKAVECGRQVMEVLEYNFFMTKEEILEVENYQLLKGKKSSYRIPDFDKLFLALEASDRENIRGEVQKLVEDIARGTGGNLFQIKCLLSELCITVLRHYNQKGKDEKITKLIDEIDNLVNLEAAGAYVNEFMDEIRKDLKQERVQYNPLVQDAIKYIQENYGKDISLTMVADFLAVNPSYLSRLLKQETGENFTDILMDIRIRRAKQLLHEPGVRITDITELVGYNNYEYFFQVFRKSEGISPSEYRRQIKQ</sequence>
<feature type="modified residue" description="4-aspartylphosphate" evidence="10">
    <location>
        <position position="57"/>
    </location>
</feature>
<organism evidence="13 14">
    <name type="scientific">Anaerocolumna jejuensis DSM 15929</name>
    <dbReference type="NCBI Taxonomy" id="1121322"/>
    <lineage>
        <taxon>Bacteria</taxon>
        <taxon>Bacillati</taxon>
        <taxon>Bacillota</taxon>
        <taxon>Clostridia</taxon>
        <taxon>Lachnospirales</taxon>
        <taxon>Lachnospiraceae</taxon>
        <taxon>Anaerocolumna</taxon>
    </lineage>
</organism>
<proteinExistence type="predicted"/>
<dbReference type="InterPro" id="IPR051552">
    <property type="entry name" value="HptR"/>
</dbReference>
<dbReference type="RefSeq" id="WP_073275902.1">
    <property type="nucleotide sequence ID" value="NZ_FRAC01000011.1"/>
</dbReference>
<dbReference type="PROSITE" id="PS50110">
    <property type="entry name" value="RESPONSE_REGULATORY"/>
    <property type="match status" value="1"/>
</dbReference>
<dbReference type="GO" id="GO:0043565">
    <property type="term" value="F:sequence-specific DNA binding"/>
    <property type="evidence" value="ECO:0007669"/>
    <property type="project" value="InterPro"/>
</dbReference>
<protein>
    <recommendedName>
        <fullName evidence="2">Stage 0 sporulation protein A homolog</fullName>
    </recommendedName>
</protein>
<feature type="domain" description="Response regulatory" evidence="12">
    <location>
        <begin position="5"/>
        <end position="122"/>
    </location>
</feature>
<evidence type="ECO:0000313" key="14">
    <source>
        <dbReference type="Proteomes" id="UP000184386"/>
    </source>
</evidence>
<evidence type="ECO:0000259" key="11">
    <source>
        <dbReference type="PROSITE" id="PS01124"/>
    </source>
</evidence>
<evidence type="ECO:0000313" key="13">
    <source>
        <dbReference type="EMBL" id="SHK34719.1"/>
    </source>
</evidence>
<keyword evidence="8" id="KW-0804">Transcription</keyword>
<comment type="function">
    <text evidence="9">May play the central regulatory role in sporulation. It may be an element of the effector pathway responsible for the activation of sporulation genes in response to nutritional stress. Spo0A may act in concert with spo0H (a sigma factor) to control the expression of some genes that are critical to the sporulation process.</text>
</comment>
<dbReference type="InterPro" id="IPR018060">
    <property type="entry name" value="HTH_AraC"/>
</dbReference>
<dbReference type="GO" id="GO:0003700">
    <property type="term" value="F:DNA-binding transcription factor activity"/>
    <property type="evidence" value="ECO:0007669"/>
    <property type="project" value="InterPro"/>
</dbReference>
<dbReference type="SUPFAM" id="SSF52172">
    <property type="entry name" value="CheY-like"/>
    <property type="match status" value="1"/>
</dbReference>
<dbReference type="AlphaFoldDB" id="A0A1M6RQH9"/>
<dbReference type="OrthoDB" id="9794370at2"/>
<dbReference type="CDD" id="cd17536">
    <property type="entry name" value="REC_YesN-like"/>
    <property type="match status" value="1"/>
</dbReference>
<keyword evidence="4 10" id="KW-0597">Phosphoprotein</keyword>
<dbReference type="InterPro" id="IPR009057">
    <property type="entry name" value="Homeodomain-like_sf"/>
</dbReference>
<dbReference type="SMART" id="SM00342">
    <property type="entry name" value="HTH_ARAC"/>
    <property type="match status" value="1"/>
</dbReference>
<keyword evidence="5" id="KW-0902">Two-component regulatory system</keyword>
<dbReference type="EMBL" id="FRAC01000011">
    <property type="protein sequence ID" value="SHK34719.1"/>
    <property type="molecule type" value="Genomic_DNA"/>
</dbReference>
<evidence type="ECO:0000256" key="4">
    <source>
        <dbReference type="ARBA" id="ARBA00022553"/>
    </source>
</evidence>
<keyword evidence="6" id="KW-0805">Transcription regulation</keyword>
<dbReference type="Pfam" id="PF00072">
    <property type="entry name" value="Response_reg"/>
    <property type="match status" value="1"/>
</dbReference>
<keyword evidence="7 13" id="KW-0238">DNA-binding</keyword>
<dbReference type="GO" id="GO:0000160">
    <property type="term" value="P:phosphorelay signal transduction system"/>
    <property type="evidence" value="ECO:0007669"/>
    <property type="project" value="UniProtKB-KW"/>
</dbReference>
<keyword evidence="14" id="KW-1185">Reference proteome</keyword>
<comment type="subcellular location">
    <subcellularLocation>
        <location evidence="1">Cytoplasm</location>
    </subcellularLocation>
</comment>
<dbReference type="SUPFAM" id="SSF46689">
    <property type="entry name" value="Homeodomain-like"/>
    <property type="match status" value="2"/>
</dbReference>
<keyword evidence="3" id="KW-0963">Cytoplasm</keyword>
<gene>
    <name evidence="13" type="ORF">SAMN02745136_02260</name>
</gene>
<feature type="domain" description="HTH araC/xylS-type" evidence="11">
    <location>
        <begin position="434"/>
        <end position="532"/>
    </location>
</feature>
<name>A0A1M6RQH9_9FIRM</name>
<evidence type="ECO:0000259" key="12">
    <source>
        <dbReference type="PROSITE" id="PS50110"/>
    </source>
</evidence>
<dbReference type="PROSITE" id="PS01124">
    <property type="entry name" value="HTH_ARAC_FAMILY_2"/>
    <property type="match status" value="1"/>
</dbReference>
<dbReference type="Gene3D" id="1.10.10.60">
    <property type="entry name" value="Homeodomain-like"/>
    <property type="match status" value="2"/>
</dbReference>
<evidence type="ECO:0000256" key="7">
    <source>
        <dbReference type="ARBA" id="ARBA00023125"/>
    </source>
</evidence>
<evidence type="ECO:0000256" key="2">
    <source>
        <dbReference type="ARBA" id="ARBA00018672"/>
    </source>
</evidence>
<dbReference type="STRING" id="1121322.SAMN02745136_02260"/>
<accession>A0A1M6RQH9</accession>
<dbReference type="PROSITE" id="PS00041">
    <property type="entry name" value="HTH_ARAC_FAMILY_1"/>
    <property type="match status" value="1"/>
</dbReference>